<protein>
    <recommendedName>
        <fullName evidence="3">ParA family protein</fullName>
    </recommendedName>
</protein>
<evidence type="ECO:0000313" key="2">
    <source>
        <dbReference type="Proteomes" id="UP001501495"/>
    </source>
</evidence>
<gene>
    <name evidence="1" type="ORF">GCM10022215_38650</name>
</gene>
<accession>A0ABP7Y083</accession>
<dbReference type="EMBL" id="BAAAZH010000031">
    <property type="protein sequence ID" value="GAA4127795.1"/>
    <property type="molecule type" value="Genomic_DNA"/>
</dbReference>
<name>A0ABP7Y083_9ACTN</name>
<reference evidence="2" key="1">
    <citation type="journal article" date="2019" name="Int. J. Syst. Evol. Microbiol.">
        <title>The Global Catalogue of Microorganisms (GCM) 10K type strain sequencing project: providing services to taxonomists for standard genome sequencing and annotation.</title>
        <authorList>
            <consortium name="The Broad Institute Genomics Platform"/>
            <consortium name="The Broad Institute Genome Sequencing Center for Infectious Disease"/>
            <person name="Wu L."/>
            <person name="Ma J."/>
        </authorList>
    </citation>
    <scope>NUCLEOTIDE SEQUENCE [LARGE SCALE GENOMIC DNA]</scope>
    <source>
        <strain evidence="2">JCM 16703</strain>
    </source>
</reference>
<proteinExistence type="predicted"/>
<evidence type="ECO:0000313" key="1">
    <source>
        <dbReference type="EMBL" id="GAA4127795.1"/>
    </source>
</evidence>
<dbReference type="RefSeq" id="WP_344735135.1">
    <property type="nucleotide sequence ID" value="NZ_BAAAZH010000031.1"/>
</dbReference>
<dbReference type="Proteomes" id="UP001501495">
    <property type="component" value="Unassembled WGS sequence"/>
</dbReference>
<keyword evidence="2" id="KW-1185">Reference proteome</keyword>
<dbReference type="InterPro" id="IPR027417">
    <property type="entry name" value="P-loop_NTPase"/>
</dbReference>
<evidence type="ECO:0008006" key="3">
    <source>
        <dbReference type="Google" id="ProtNLM"/>
    </source>
</evidence>
<sequence>MLIAVCCDRGAPGSTTTALALGVSTPEPAVVVEVDPYGGDLALRCAAPGGRGEAFPPTPTVLTLASEARTMLSPGLVTSKAHEFTESTRIVPGHFSAEQAAGVKTWAPLAQALRDSASRVVADLGRIHSSSPTIPVAAAADVVVMVTRPEVGAVMHLKDRLERLAPVLANIRNAPPVIVPVVVTPKRIAGGVVDEVSQMLAPSNAAGVIAGVGWIAFDPDGVELMYGAKVGGKDAKIPVLRSAVVLNEQLNQAVGVRAYPAPGGGAA</sequence>
<comment type="caution">
    <text evidence="1">The sequence shown here is derived from an EMBL/GenBank/DDBJ whole genome shotgun (WGS) entry which is preliminary data.</text>
</comment>
<dbReference type="Gene3D" id="3.40.50.300">
    <property type="entry name" value="P-loop containing nucleotide triphosphate hydrolases"/>
    <property type="match status" value="1"/>
</dbReference>
<dbReference type="SUPFAM" id="SSF52540">
    <property type="entry name" value="P-loop containing nucleoside triphosphate hydrolases"/>
    <property type="match status" value="1"/>
</dbReference>
<organism evidence="1 2">
    <name type="scientific">Nocardioides fonticola</name>
    <dbReference type="NCBI Taxonomy" id="450363"/>
    <lineage>
        <taxon>Bacteria</taxon>
        <taxon>Bacillati</taxon>
        <taxon>Actinomycetota</taxon>
        <taxon>Actinomycetes</taxon>
        <taxon>Propionibacteriales</taxon>
        <taxon>Nocardioidaceae</taxon>
        <taxon>Nocardioides</taxon>
    </lineage>
</organism>